<dbReference type="SUPFAM" id="SSF52540">
    <property type="entry name" value="P-loop containing nucleoside triphosphate hydrolases"/>
    <property type="match status" value="1"/>
</dbReference>
<organism evidence="11 12">
    <name type="scientific">Prorocentrum cordatum</name>
    <dbReference type="NCBI Taxonomy" id="2364126"/>
    <lineage>
        <taxon>Eukaryota</taxon>
        <taxon>Sar</taxon>
        <taxon>Alveolata</taxon>
        <taxon>Dinophyceae</taxon>
        <taxon>Prorocentrales</taxon>
        <taxon>Prorocentraceae</taxon>
        <taxon>Prorocentrum</taxon>
    </lineage>
</organism>
<dbReference type="InterPro" id="IPR039421">
    <property type="entry name" value="Type_1_exporter"/>
</dbReference>
<dbReference type="Proteomes" id="UP001189429">
    <property type="component" value="Unassembled WGS sequence"/>
</dbReference>
<dbReference type="PROSITE" id="PS00211">
    <property type="entry name" value="ABC_TRANSPORTER_1"/>
    <property type="match status" value="1"/>
</dbReference>
<feature type="domain" description="ABC transmembrane type-1" evidence="10">
    <location>
        <begin position="1"/>
        <end position="288"/>
    </location>
</feature>
<dbReference type="Gene3D" id="3.40.50.300">
    <property type="entry name" value="P-loop containing nucleotide triphosphate hydrolases"/>
    <property type="match status" value="1"/>
</dbReference>
<feature type="transmembrane region" description="Helical" evidence="8">
    <location>
        <begin position="240"/>
        <end position="260"/>
    </location>
</feature>
<protein>
    <recommendedName>
        <fullName evidence="13">Bile salt export pump</fullName>
    </recommendedName>
</protein>
<dbReference type="Gene3D" id="1.20.1560.10">
    <property type="entry name" value="ABC transporter type 1, transmembrane domain"/>
    <property type="match status" value="1"/>
</dbReference>
<evidence type="ECO:0008006" key="13">
    <source>
        <dbReference type="Google" id="ProtNLM"/>
    </source>
</evidence>
<dbReference type="PANTHER" id="PTHR43394:SF27">
    <property type="entry name" value="ATP-DEPENDENT TRANSLOCASE ABCB1-LIKE"/>
    <property type="match status" value="1"/>
</dbReference>
<dbReference type="PROSITE" id="PS50929">
    <property type="entry name" value="ABC_TM1F"/>
    <property type="match status" value="1"/>
</dbReference>
<dbReference type="InterPro" id="IPR017871">
    <property type="entry name" value="ABC_transporter-like_CS"/>
</dbReference>
<dbReference type="InterPro" id="IPR003439">
    <property type="entry name" value="ABC_transporter-like_ATP-bd"/>
</dbReference>
<evidence type="ECO:0000256" key="6">
    <source>
        <dbReference type="ARBA" id="ARBA00022989"/>
    </source>
</evidence>
<feature type="transmembrane region" description="Helical" evidence="8">
    <location>
        <begin position="132"/>
        <end position="151"/>
    </location>
</feature>
<evidence type="ECO:0000256" key="5">
    <source>
        <dbReference type="ARBA" id="ARBA00022840"/>
    </source>
</evidence>
<evidence type="ECO:0000256" key="4">
    <source>
        <dbReference type="ARBA" id="ARBA00022741"/>
    </source>
</evidence>
<keyword evidence="5" id="KW-0067">ATP-binding</keyword>
<dbReference type="InterPro" id="IPR027417">
    <property type="entry name" value="P-loop_NTPase"/>
</dbReference>
<evidence type="ECO:0000256" key="7">
    <source>
        <dbReference type="ARBA" id="ARBA00023136"/>
    </source>
</evidence>
<gene>
    <name evidence="11" type="ORF">PCOR1329_LOCUS24220</name>
</gene>
<evidence type="ECO:0000256" key="1">
    <source>
        <dbReference type="ARBA" id="ARBA00004141"/>
    </source>
</evidence>
<sequence>MVMTGFQSCCGPLMGRLFGHSTIDVLSAPPALPLGPGGSWVPAYSAAKVHDAVRETCVLYGAVSAVQLVSIYLAGSGFRRVSEGLTRRVRIETFSAIMRQEMAYFDLRTCGQLTDRLAHEAAMIKSFTGESFGGVVRVLVTIVVAMCLALLESWQLTATLILIMPFMMVGQIFKMRSLKKKDESRAGPVVSEVVGNIKTVAAFSLQDRMLKWYKDVLRKEFMEDKRQCTVTAIMEGYNSFVTYMLYGSVMLVASCYIDFFHLDPQSVLQVFFTLVFSLGGISQGITQWQGDKAKGAHALKRIFNTLDRTPRIDAYDEGGLRLEKVEGAIGFSHVHFSYPSQPHVKVFVDFDLAIEAGKRVAFVGPSGSGKSTTIRLLQRFYDPAAGCVTFDGHDIRSLNLQWLRSVMSLVQQEPVLFAGSVLDNIKYGREGATDDDAIAAAKDANAHDFITKFEDQYQTSVGERGAQLSGGQKQRVAIARCMVRRPRVLLLDEATSALDTESERVVQEALDALLDKEQRTTLVIAHRLSTVQSCDAICVVYQGRVVEKGTHQELMRIPGGQYKQLAARQQL</sequence>
<dbReference type="Pfam" id="PF00005">
    <property type="entry name" value="ABC_tran"/>
    <property type="match status" value="1"/>
</dbReference>
<comment type="subcellular location">
    <subcellularLocation>
        <location evidence="1">Membrane</location>
        <topology evidence="1">Multi-pass membrane protein</topology>
    </subcellularLocation>
</comment>
<keyword evidence="12" id="KW-1185">Reference proteome</keyword>
<keyword evidence="4" id="KW-0547">Nucleotide-binding</keyword>
<comment type="caution">
    <text evidence="11">The sequence shown here is derived from an EMBL/GenBank/DDBJ whole genome shotgun (WGS) entry which is preliminary data.</text>
</comment>
<evidence type="ECO:0000256" key="2">
    <source>
        <dbReference type="ARBA" id="ARBA00007577"/>
    </source>
</evidence>
<dbReference type="SUPFAM" id="SSF90123">
    <property type="entry name" value="ABC transporter transmembrane region"/>
    <property type="match status" value="1"/>
</dbReference>
<accession>A0ABN9RW41</accession>
<evidence type="ECO:0000313" key="12">
    <source>
        <dbReference type="Proteomes" id="UP001189429"/>
    </source>
</evidence>
<evidence type="ECO:0000259" key="9">
    <source>
        <dbReference type="PROSITE" id="PS50893"/>
    </source>
</evidence>
<evidence type="ECO:0000259" key="10">
    <source>
        <dbReference type="PROSITE" id="PS50929"/>
    </source>
</evidence>
<keyword evidence="6 8" id="KW-1133">Transmembrane helix</keyword>
<evidence type="ECO:0000256" key="8">
    <source>
        <dbReference type="SAM" id="Phobius"/>
    </source>
</evidence>
<evidence type="ECO:0000256" key="3">
    <source>
        <dbReference type="ARBA" id="ARBA00022692"/>
    </source>
</evidence>
<name>A0ABN9RW41_9DINO</name>
<feature type="domain" description="ABC transporter" evidence="9">
    <location>
        <begin position="329"/>
        <end position="567"/>
    </location>
</feature>
<keyword evidence="3 8" id="KW-0812">Transmembrane</keyword>
<feature type="transmembrane region" description="Helical" evidence="8">
    <location>
        <begin position="157"/>
        <end position="175"/>
    </location>
</feature>
<dbReference type="SMART" id="SM00382">
    <property type="entry name" value="AAA"/>
    <property type="match status" value="1"/>
</dbReference>
<dbReference type="PROSITE" id="PS50893">
    <property type="entry name" value="ABC_TRANSPORTER_2"/>
    <property type="match status" value="1"/>
</dbReference>
<dbReference type="InterPro" id="IPR011527">
    <property type="entry name" value="ABC1_TM_dom"/>
</dbReference>
<dbReference type="PANTHER" id="PTHR43394">
    <property type="entry name" value="ATP-DEPENDENT PERMEASE MDL1, MITOCHONDRIAL"/>
    <property type="match status" value="1"/>
</dbReference>
<dbReference type="InterPro" id="IPR036640">
    <property type="entry name" value="ABC1_TM_sf"/>
</dbReference>
<reference evidence="11" key="1">
    <citation type="submission" date="2023-10" db="EMBL/GenBank/DDBJ databases">
        <authorList>
            <person name="Chen Y."/>
            <person name="Shah S."/>
            <person name="Dougan E. K."/>
            <person name="Thang M."/>
            <person name="Chan C."/>
        </authorList>
    </citation>
    <scope>NUCLEOTIDE SEQUENCE [LARGE SCALE GENOMIC DNA]</scope>
</reference>
<keyword evidence="7 8" id="KW-0472">Membrane</keyword>
<dbReference type="CDD" id="cd03249">
    <property type="entry name" value="ABC_MTABC3_MDL1_MDL2"/>
    <property type="match status" value="1"/>
</dbReference>
<dbReference type="Pfam" id="PF00664">
    <property type="entry name" value="ABC_membrane"/>
    <property type="match status" value="1"/>
</dbReference>
<comment type="similarity">
    <text evidence="2">Belongs to the ABC transporter superfamily. ABCB family. Multidrug resistance exporter (TC 3.A.1.201) subfamily.</text>
</comment>
<dbReference type="EMBL" id="CAUYUJ010008316">
    <property type="protein sequence ID" value="CAK0823557.1"/>
    <property type="molecule type" value="Genomic_DNA"/>
</dbReference>
<evidence type="ECO:0000313" key="11">
    <source>
        <dbReference type="EMBL" id="CAK0823557.1"/>
    </source>
</evidence>
<proteinExistence type="inferred from homology"/>
<dbReference type="InterPro" id="IPR003593">
    <property type="entry name" value="AAA+_ATPase"/>
</dbReference>